<sequence>MNLGWMNLASLFASELGKLGDLSEAEFLKFTTSFQFSGPIDLSQKYFAKYNVEPIYYQLSYKSNHSLHMLFDRRLNGTGHTDDLDLLFNIRLMLPTDPLNSFNLYRK</sequence>
<gene>
    <name evidence="2" type="primary">LOC113464992</name>
</gene>
<reference evidence="2" key="1">
    <citation type="submission" date="2025-08" db="UniProtKB">
        <authorList>
            <consortium name="RefSeq"/>
        </authorList>
    </citation>
    <scope>IDENTIFICATION</scope>
    <source>
        <tissue evidence="2">Whole body</tissue>
    </source>
</reference>
<proteinExistence type="predicted"/>
<evidence type="ECO:0000313" key="1">
    <source>
        <dbReference type="Proteomes" id="UP000694925"/>
    </source>
</evidence>
<dbReference type="RefSeq" id="XP_026673849.1">
    <property type="nucleotide sequence ID" value="XM_026818048.1"/>
</dbReference>
<accession>A0AAJ7SB05</accession>
<evidence type="ECO:0000313" key="2">
    <source>
        <dbReference type="RefSeq" id="XP_026673849.1"/>
    </source>
</evidence>
<feature type="non-terminal residue" evidence="2">
    <location>
        <position position="107"/>
    </location>
</feature>
<dbReference type="GeneID" id="113464992"/>
<dbReference type="KEGG" id="ccal:113464992"/>
<dbReference type="Proteomes" id="UP000694925">
    <property type="component" value="Unplaced"/>
</dbReference>
<keyword evidence="1" id="KW-1185">Reference proteome</keyword>
<dbReference type="AlphaFoldDB" id="A0AAJ7SB05"/>
<name>A0AAJ7SB05_9HYME</name>
<protein>
    <submittedName>
        <fullName evidence="2">Uncharacterized protein LOC113464992</fullName>
    </submittedName>
</protein>
<organism evidence="1 2">
    <name type="scientific">Ceratina calcarata</name>
    <dbReference type="NCBI Taxonomy" id="156304"/>
    <lineage>
        <taxon>Eukaryota</taxon>
        <taxon>Metazoa</taxon>
        <taxon>Ecdysozoa</taxon>
        <taxon>Arthropoda</taxon>
        <taxon>Hexapoda</taxon>
        <taxon>Insecta</taxon>
        <taxon>Pterygota</taxon>
        <taxon>Neoptera</taxon>
        <taxon>Endopterygota</taxon>
        <taxon>Hymenoptera</taxon>
        <taxon>Apocrita</taxon>
        <taxon>Aculeata</taxon>
        <taxon>Apoidea</taxon>
        <taxon>Anthophila</taxon>
        <taxon>Apidae</taxon>
        <taxon>Ceratina</taxon>
        <taxon>Zadontomerus</taxon>
    </lineage>
</organism>